<feature type="domain" description="BPL/LPL catalytic" evidence="3">
    <location>
        <begin position="148"/>
        <end position="338"/>
    </location>
</feature>
<reference evidence="4 5" key="1">
    <citation type="submission" date="2024-01" db="EMBL/GenBank/DDBJ databases">
        <title>The complete chloroplast genome sequence of Lithospermum erythrorhizon: insights into the phylogenetic relationship among Boraginaceae species and the maternal lineages of purple gromwells.</title>
        <authorList>
            <person name="Okada T."/>
            <person name="Watanabe K."/>
        </authorList>
    </citation>
    <scope>NUCLEOTIDE SEQUENCE [LARGE SCALE GENOMIC DNA]</scope>
</reference>
<dbReference type="InterPro" id="IPR003142">
    <property type="entry name" value="BPL_C"/>
</dbReference>
<evidence type="ECO:0000313" key="4">
    <source>
        <dbReference type="EMBL" id="GAA0153533.1"/>
    </source>
</evidence>
<dbReference type="Pfam" id="PF03099">
    <property type="entry name" value="BPL_LplA_LipB"/>
    <property type="match status" value="1"/>
</dbReference>
<comment type="similarity">
    <text evidence="1">Belongs to the biotin--protein ligase family.</text>
</comment>
<proteinExistence type="inferred from homology"/>
<evidence type="ECO:0000313" key="5">
    <source>
        <dbReference type="Proteomes" id="UP001454036"/>
    </source>
</evidence>
<evidence type="ECO:0000256" key="1">
    <source>
        <dbReference type="ARBA" id="ARBA00009934"/>
    </source>
</evidence>
<dbReference type="InterPro" id="IPR004408">
    <property type="entry name" value="Biotin_CoA_COase_ligase"/>
</dbReference>
<dbReference type="GO" id="GO:0005737">
    <property type="term" value="C:cytoplasm"/>
    <property type="evidence" value="ECO:0007669"/>
    <property type="project" value="TreeGrafter"/>
</dbReference>
<dbReference type="InterPro" id="IPR045864">
    <property type="entry name" value="aa-tRNA-synth_II/BPL/LPL"/>
</dbReference>
<evidence type="ECO:0000256" key="2">
    <source>
        <dbReference type="ARBA" id="ARBA00022598"/>
    </source>
</evidence>
<organism evidence="4 5">
    <name type="scientific">Lithospermum erythrorhizon</name>
    <name type="common">Purple gromwell</name>
    <name type="synonym">Lithospermum officinale var. erythrorhizon</name>
    <dbReference type="NCBI Taxonomy" id="34254"/>
    <lineage>
        <taxon>Eukaryota</taxon>
        <taxon>Viridiplantae</taxon>
        <taxon>Streptophyta</taxon>
        <taxon>Embryophyta</taxon>
        <taxon>Tracheophyta</taxon>
        <taxon>Spermatophyta</taxon>
        <taxon>Magnoliopsida</taxon>
        <taxon>eudicotyledons</taxon>
        <taxon>Gunneridae</taxon>
        <taxon>Pentapetalae</taxon>
        <taxon>asterids</taxon>
        <taxon>lamiids</taxon>
        <taxon>Boraginales</taxon>
        <taxon>Boraginaceae</taxon>
        <taxon>Boraginoideae</taxon>
        <taxon>Lithospermeae</taxon>
        <taxon>Lithospermum</taxon>
    </lineage>
</organism>
<dbReference type="PANTHER" id="PTHR12835:SF5">
    <property type="entry name" value="BIOTIN--PROTEIN LIGASE"/>
    <property type="match status" value="1"/>
</dbReference>
<dbReference type="Gene3D" id="3.30.930.10">
    <property type="entry name" value="Bira Bifunctional Protein, Domain 2"/>
    <property type="match status" value="1"/>
</dbReference>
<dbReference type="GO" id="GO:0004077">
    <property type="term" value="F:biotin--[biotin carboxyl-carrier protein] ligase activity"/>
    <property type="evidence" value="ECO:0007669"/>
    <property type="project" value="InterPro"/>
</dbReference>
<gene>
    <name evidence="4" type="ORF">LIER_11748</name>
</gene>
<keyword evidence="2 4" id="KW-0436">Ligase</keyword>
<dbReference type="CDD" id="cd16442">
    <property type="entry name" value="BPL"/>
    <property type="match status" value="1"/>
</dbReference>
<dbReference type="PROSITE" id="PS51733">
    <property type="entry name" value="BPL_LPL_CATALYTIC"/>
    <property type="match status" value="1"/>
</dbReference>
<keyword evidence="5" id="KW-1185">Reference proteome</keyword>
<dbReference type="AlphaFoldDB" id="A0AAV3PQE1"/>
<comment type="caution">
    <text evidence="4">The sequence shown here is derived from an EMBL/GenBank/DDBJ whole genome shotgun (WGS) entry which is preliminary data.</text>
</comment>
<dbReference type="InterPro" id="IPR004143">
    <property type="entry name" value="BPL_LPL_catalytic"/>
</dbReference>
<dbReference type="PANTHER" id="PTHR12835">
    <property type="entry name" value="BIOTIN PROTEIN LIGASE"/>
    <property type="match status" value="1"/>
</dbReference>
<name>A0AAV3PQE1_LITER</name>
<protein>
    <submittedName>
        <fullName evidence="4">Ligase</fullName>
    </submittedName>
</protein>
<dbReference type="Pfam" id="PF02237">
    <property type="entry name" value="BPL_C"/>
    <property type="match status" value="1"/>
</dbReference>
<accession>A0AAV3PQE1</accession>
<sequence length="424" mass="47697">MNHTTKTFKHCFLRLNKHLLPSTTSSATLIKHSISTNSILITTLTFSPFIISSLHTNQITNSIPKPLHLPLPMSISTSSSEMEEVAAQVLVLCGKSNEEDGIAESMINKRNVLKLPDLSPIHVCTLREIEKETTFRGIGIEEDAFQVKRYMGLLKTEAFGRFLLYSPRLSSTQEVISHNFSELPLGAACVADTQFKGKGRTNNVWESPKGCLMFSFTLQMENGRILPFLQYVISLAMVEAVKAVCQQNGIQNLDVKIKWPNDLYLDGRKVGGILCTSTYRSKRFNVSAGIGLNVGNEKPSISLNSVVQRLHSPDQQLQREDIMATFFNEFEKFYSIFRSQGFQPFEELYCKTWLHSDQRVIVQDGETESIVTIQGITSEGYLLAIGDDGERCQLHPDGNSYVTHCLSYANSFDFFRGLVRRKLT</sequence>
<dbReference type="SUPFAM" id="SSF55681">
    <property type="entry name" value="Class II aaRS and biotin synthetases"/>
    <property type="match status" value="1"/>
</dbReference>
<dbReference type="Proteomes" id="UP001454036">
    <property type="component" value="Unassembled WGS sequence"/>
</dbReference>
<evidence type="ECO:0000259" key="3">
    <source>
        <dbReference type="PROSITE" id="PS51733"/>
    </source>
</evidence>
<dbReference type="EMBL" id="BAABME010002198">
    <property type="protein sequence ID" value="GAA0153533.1"/>
    <property type="molecule type" value="Genomic_DNA"/>
</dbReference>
<dbReference type="NCBIfam" id="TIGR00121">
    <property type="entry name" value="birA_ligase"/>
    <property type="match status" value="1"/>
</dbReference>